<reference evidence="2" key="1">
    <citation type="submission" date="2023-03" db="EMBL/GenBank/DDBJ databases">
        <title>Massive genome expansion in bonnet fungi (Mycena s.s.) driven by repeated elements and novel gene families across ecological guilds.</title>
        <authorList>
            <consortium name="Lawrence Berkeley National Laboratory"/>
            <person name="Harder C.B."/>
            <person name="Miyauchi S."/>
            <person name="Viragh M."/>
            <person name="Kuo A."/>
            <person name="Thoen E."/>
            <person name="Andreopoulos B."/>
            <person name="Lu D."/>
            <person name="Skrede I."/>
            <person name="Drula E."/>
            <person name="Henrissat B."/>
            <person name="Morin E."/>
            <person name="Kohler A."/>
            <person name="Barry K."/>
            <person name="LaButti K."/>
            <person name="Morin E."/>
            <person name="Salamov A."/>
            <person name="Lipzen A."/>
            <person name="Mereny Z."/>
            <person name="Hegedus B."/>
            <person name="Baldrian P."/>
            <person name="Stursova M."/>
            <person name="Weitz H."/>
            <person name="Taylor A."/>
            <person name="Grigoriev I.V."/>
            <person name="Nagy L.G."/>
            <person name="Martin F."/>
            <person name="Kauserud H."/>
        </authorList>
    </citation>
    <scope>NUCLEOTIDE SEQUENCE</scope>
    <source>
        <strain evidence="2">CBHHK067</strain>
    </source>
</reference>
<dbReference type="EMBL" id="JARKIE010000086">
    <property type="protein sequence ID" value="KAJ7687637.1"/>
    <property type="molecule type" value="Genomic_DNA"/>
</dbReference>
<evidence type="ECO:0000313" key="3">
    <source>
        <dbReference type="Proteomes" id="UP001221757"/>
    </source>
</evidence>
<sequence>MMPPETVFSLGIIHDAPLLSSPTPPAAASIVPRHIKLACRVPAVVPTAPHDRPHNSNIRGGGNSRDRQWTATFGSGNQWSPACPPVESAGVHWGAIVPVAPDRSPVELAGVQSMQTQ</sequence>
<dbReference type="AlphaFoldDB" id="A0AAD7DBC1"/>
<keyword evidence="3" id="KW-1185">Reference proteome</keyword>
<gene>
    <name evidence="2" type="ORF">B0H17DRAFT_1136187</name>
</gene>
<accession>A0AAD7DBC1</accession>
<feature type="compositionally biased region" description="Polar residues" evidence="1">
    <location>
        <begin position="69"/>
        <end position="80"/>
    </location>
</feature>
<dbReference type="Proteomes" id="UP001221757">
    <property type="component" value="Unassembled WGS sequence"/>
</dbReference>
<proteinExistence type="predicted"/>
<name>A0AAD7DBC1_MYCRO</name>
<feature type="region of interest" description="Disordered" evidence="1">
    <location>
        <begin position="46"/>
        <end position="81"/>
    </location>
</feature>
<comment type="caution">
    <text evidence="2">The sequence shown here is derived from an EMBL/GenBank/DDBJ whole genome shotgun (WGS) entry which is preliminary data.</text>
</comment>
<organism evidence="2 3">
    <name type="scientific">Mycena rosella</name>
    <name type="common">Pink bonnet</name>
    <name type="synonym">Agaricus rosellus</name>
    <dbReference type="NCBI Taxonomy" id="1033263"/>
    <lineage>
        <taxon>Eukaryota</taxon>
        <taxon>Fungi</taxon>
        <taxon>Dikarya</taxon>
        <taxon>Basidiomycota</taxon>
        <taxon>Agaricomycotina</taxon>
        <taxon>Agaricomycetes</taxon>
        <taxon>Agaricomycetidae</taxon>
        <taxon>Agaricales</taxon>
        <taxon>Marasmiineae</taxon>
        <taxon>Mycenaceae</taxon>
        <taxon>Mycena</taxon>
    </lineage>
</organism>
<evidence type="ECO:0000256" key="1">
    <source>
        <dbReference type="SAM" id="MobiDB-lite"/>
    </source>
</evidence>
<evidence type="ECO:0000313" key="2">
    <source>
        <dbReference type="EMBL" id="KAJ7687637.1"/>
    </source>
</evidence>
<protein>
    <submittedName>
        <fullName evidence="2">Uncharacterized protein</fullName>
    </submittedName>
</protein>